<evidence type="ECO:0000313" key="1">
    <source>
        <dbReference type="EMBL" id="MBQ0855623.1"/>
    </source>
</evidence>
<dbReference type="PANTHER" id="PTHR31793:SF2">
    <property type="entry name" value="BLR1345 PROTEIN"/>
    <property type="match status" value="1"/>
</dbReference>
<dbReference type="Pfam" id="PF13279">
    <property type="entry name" value="4HBT_2"/>
    <property type="match status" value="1"/>
</dbReference>
<protein>
    <submittedName>
        <fullName evidence="1">Thioesterase family protein</fullName>
    </submittedName>
</protein>
<gene>
    <name evidence="1" type="ORF">J8N05_46540</name>
</gene>
<geneLocation type="plasmid" evidence="1">
    <name>p2</name>
</geneLocation>
<dbReference type="GO" id="GO:0047617">
    <property type="term" value="F:fatty acyl-CoA hydrolase activity"/>
    <property type="evidence" value="ECO:0007669"/>
    <property type="project" value="TreeGrafter"/>
</dbReference>
<keyword evidence="2" id="KW-1185">Reference proteome</keyword>
<dbReference type="Proteomes" id="UP000677413">
    <property type="component" value="Unassembled WGS sequence"/>
</dbReference>
<dbReference type="InterPro" id="IPR029069">
    <property type="entry name" value="HotDog_dom_sf"/>
</dbReference>
<dbReference type="CDD" id="cd00586">
    <property type="entry name" value="4HBT"/>
    <property type="match status" value="1"/>
</dbReference>
<dbReference type="EMBL" id="JAGPYQ010000003">
    <property type="protein sequence ID" value="MBQ0855623.1"/>
    <property type="molecule type" value="Genomic_DNA"/>
</dbReference>
<dbReference type="InterPro" id="IPR050563">
    <property type="entry name" value="4-hydroxybenzoyl-CoA_TE"/>
</dbReference>
<organism evidence="1 2">
    <name type="scientific">Streptomyces liliiviolaceus</name>
    <dbReference type="NCBI Taxonomy" id="2823109"/>
    <lineage>
        <taxon>Bacteria</taxon>
        <taxon>Bacillati</taxon>
        <taxon>Actinomycetota</taxon>
        <taxon>Actinomycetes</taxon>
        <taxon>Kitasatosporales</taxon>
        <taxon>Streptomycetaceae</taxon>
        <taxon>Streptomyces</taxon>
    </lineage>
</organism>
<accession>A0A940Y4U1</accession>
<dbReference type="PANTHER" id="PTHR31793">
    <property type="entry name" value="4-HYDROXYBENZOYL-COA THIOESTERASE FAMILY MEMBER"/>
    <property type="match status" value="1"/>
</dbReference>
<comment type="caution">
    <text evidence="1">The sequence shown here is derived from an EMBL/GenBank/DDBJ whole genome shotgun (WGS) entry which is preliminary data.</text>
</comment>
<dbReference type="SUPFAM" id="SSF54637">
    <property type="entry name" value="Thioesterase/thiol ester dehydrase-isomerase"/>
    <property type="match status" value="1"/>
</dbReference>
<evidence type="ECO:0000313" key="2">
    <source>
        <dbReference type="Proteomes" id="UP000677413"/>
    </source>
</evidence>
<name>A0A940Y4U1_9ACTN</name>
<dbReference type="AlphaFoldDB" id="A0A940Y4U1"/>
<dbReference type="Gene3D" id="3.10.129.10">
    <property type="entry name" value="Hotdog Thioesterase"/>
    <property type="match status" value="1"/>
</dbReference>
<reference evidence="1 2" key="1">
    <citation type="submission" date="2021-04" db="EMBL/GenBank/DDBJ databases">
        <authorList>
            <person name="Tang X."/>
            <person name="Zhou X."/>
            <person name="Chen X."/>
            <person name="Cernava T."/>
            <person name="Zhang C."/>
        </authorList>
    </citation>
    <scope>NUCLEOTIDE SEQUENCE [LARGE SCALE GENOMIC DNA]</scope>
    <source>
        <strain evidence="1 2">BH-SS-21</strain>
        <plasmid evidence="1">p2</plasmid>
    </source>
</reference>
<sequence>MELPAWVDTTVSADFIDENGHMNIRHYLELDALSTTLLCEEIGIDDGYRTERRMGVFTAEHHLRYFSEMHEGEKLSVHVRVLARSSRAVHMMTFLLDRTHGRLANTLELVLVHVDMDTRRAVPLPDDIAAGFDRFLSDDGHLAWQAPVCGVMGVRS</sequence>
<keyword evidence="1" id="KW-0614">Plasmid</keyword>
<proteinExistence type="predicted"/>